<dbReference type="EMBL" id="JAGKQM010000010">
    <property type="protein sequence ID" value="KAH0906003.1"/>
    <property type="molecule type" value="Genomic_DNA"/>
</dbReference>
<comment type="caution">
    <text evidence="1">The sequence shown here is derived from an EMBL/GenBank/DDBJ whole genome shotgun (WGS) entry which is preliminary data.</text>
</comment>
<keyword evidence="2" id="KW-1185">Reference proteome</keyword>
<evidence type="ECO:0000313" key="2">
    <source>
        <dbReference type="Proteomes" id="UP000824890"/>
    </source>
</evidence>
<evidence type="ECO:0000313" key="1">
    <source>
        <dbReference type="EMBL" id="KAH0906003.1"/>
    </source>
</evidence>
<gene>
    <name evidence="1" type="ORF">HID58_037830</name>
</gene>
<protein>
    <submittedName>
        <fullName evidence="1">Uncharacterized protein</fullName>
    </submittedName>
</protein>
<organism evidence="1 2">
    <name type="scientific">Brassica napus</name>
    <name type="common">Rape</name>
    <dbReference type="NCBI Taxonomy" id="3708"/>
    <lineage>
        <taxon>Eukaryota</taxon>
        <taxon>Viridiplantae</taxon>
        <taxon>Streptophyta</taxon>
        <taxon>Embryophyta</taxon>
        <taxon>Tracheophyta</taxon>
        <taxon>Spermatophyta</taxon>
        <taxon>Magnoliopsida</taxon>
        <taxon>eudicotyledons</taxon>
        <taxon>Gunneridae</taxon>
        <taxon>Pentapetalae</taxon>
        <taxon>rosids</taxon>
        <taxon>malvids</taxon>
        <taxon>Brassicales</taxon>
        <taxon>Brassicaceae</taxon>
        <taxon>Brassiceae</taxon>
        <taxon>Brassica</taxon>
    </lineage>
</organism>
<dbReference type="Proteomes" id="UP000824890">
    <property type="component" value="Unassembled WGS sequence"/>
</dbReference>
<sequence length="170" mass="19515">MYVYEGACAAELRSKPDINIPTFRQAPRPRSETKGVIASFYEAVEGLFVKANTNSNIEDITNRLTKLSIYQKLKKTHLMLYKTVQEMMVSYFQSFPIKRWFPCLPSLYLTETACIKEKRHAPNNNTSYFSFPPIPTATCFRNLSRGPKIESCNKFASKTSRRAQLQLAII</sequence>
<name>A0ABQ8BMT5_BRANA</name>
<proteinExistence type="predicted"/>
<reference evidence="1 2" key="1">
    <citation type="submission" date="2021-05" db="EMBL/GenBank/DDBJ databases">
        <title>Genome Assembly of Synthetic Allotetraploid Brassica napus Reveals Homoeologous Exchanges between Subgenomes.</title>
        <authorList>
            <person name="Davis J.T."/>
        </authorList>
    </citation>
    <scope>NUCLEOTIDE SEQUENCE [LARGE SCALE GENOMIC DNA]</scope>
    <source>
        <strain evidence="2">cv. Da-Ae</strain>
        <tissue evidence="1">Seedling</tissue>
    </source>
</reference>
<accession>A0ABQ8BMT5</accession>